<dbReference type="SUPFAM" id="SSF54211">
    <property type="entry name" value="Ribosomal protein S5 domain 2-like"/>
    <property type="match status" value="2"/>
</dbReference>
<comment type="cofactor">
    <cofactor evidence="1 12">
        <name>Zn(2+)</name>
        <dbReference type="ChEBI" id="CHEBI:29105"/>
    </cofactor>
</comment>
<keyword evidence="5 12" id="KW-0444">Lipid biosynthesis</keyword>
<dbReference type="Pfam" id="PF03331">
    <property type="entry name" value="LpxC"/>
    <property type="match status" value="1"/>
</dbReference>
<accession>A0A0D6EX36</accession>
<dbReference type="GO" id="GO:0009245">
    <property type="term" value="P:lipid A biosynthetic process"/>
    <property type="evidence" value="ECO:0007669"/>
    <property type="project" value="UniProtKB-UniRule"/>
</dbReference>
<organism evidence="13 14">
    <name type="scientific">Candidatus Methylopumilus planktonicus</name>
    <dbReference type="NCBI Taxonomy" id="1581557"/>
    <lineage>
        <taxon>Bacteria</taxon>
        <taxon>Pseudomonadati</taxon>
        <taxon>Pseudomonadota</taxon>
        <taxon>Betaproteobacteria</taxon>
        <taxon>Nitrosomonadales</taxon>
        <taxon>Methylophilaceae</taxon>
        <taxon>Candidatus Methylopumilus</taxon>
    </lineage>
</organism>
<keyword evidence="9 12" id="KW-0862">Zinc</keyword>
<evidence type="ECO:0000256" key="10">
    <source>
        <dbReference type="ARBA" id="ARBA00023098"/>
    </source>
</evidence>
<dbReference type="EC" id="3.5.1.108" evidence="4 12"/>
<feature type="active site" description="Proton donor" evidence="12">
    <location>
        <position position="264"/>
    </location>
</feature>
<evidence type="ECO:0000256" key="7">
    <source>
        <dbReference type="ARBA" id="ARBA00022723"/>
    </source>
</evidence>
<feature type="binding site" evidence="12">
    <location>
        <position position="78"/>
    </location>
    <ligand>
        <name>Zn(2+)</name>
        <dbReference type="ChEBI" id="CHEBI:29105"/>
    </ligand>
</feature>
<keyword evidence="10 12" id="KW-0443">Lipid metabolism</keyword>
<evidence type="ECO:0000256" key="5">
    <source>
        <dbReference type="ARBA" id="ARBA00022516"/>
    </source>
</evidence>
<evidence type="ECO:0000256" key="2">
    <source>
        <dbReference type="ARBA" id="ARBA00002923"/>
    </source>
</evidence>
<dbReference type="InterPro" id="IPR020568">
    <property type="entry name" value="Ribosomal_Su5_D2-typ_SF"/>
</dbReference>
<dbReference type="RefSeq" id="WP_046488752.1">
    <property type="nucleotide sequence ID" value="NZ_LN827929.1"/>
</dbReference>
<comment type="catalytic activity">
    <reaction evidence="11 12">
        <text>a UDP-3-O-[(3R)-3-hydroxyacyl]-N-acetyl-alpha-D-glucosamine + H2O = a UDP-3-O-[(3R)-3-hydroxyacyl]-alpha-D-glucosamine + acetate</text>
        <dbReference type="Rhea" id="RHEA:67816"/>
        <dbReference type="ChEBI" id="CHEBI:15377"/>
        <dbReference type="ChEBI" id="CHEBI:30089"/>
        <dbReference type="ChEBI" id="CHEBI:137740"/>
        <dbReference type="ChEBI" id="CHEBI:173225"/>
        <dbReference type="EC" id="3.5.1.108"/>
    </reaction>
</comment>
<evidence type="ECO:0000256" key="3">
    <source>
        <dbReference type="ARBA" id="ARBA00005002"/>
    </source>
</evidence>
<dbReference type="InterPro" id="IPR011334">
    <property type="entry name" value="UDP-acyl_GlcNac_deAcase_C"/>
</dbReference>
<comment type="similarity">
    <text evidence="12">Belongs to the LpxC family.</text>
</comment>
<evidence type="ECO:0000256" key="8">
    <source>
        <dbReference type="ARBA" id="ARBA00022801"/>
    </source>
</evidence>
<gene>
    <name evidence="12 13" type="primary">lpxC</name>
    <name evidence="13" type="ORF">BN1208_1165</name>
</gene>
<evidence type="ECO:0000256" key="9">
    <source>
        <dbReference type="ARBA" id="ARBA00022833"/>
    </source>
</evidence>
<feature type="binding site" evidence="12">
    <location>
        <position position="237"/>
    </location>
    <ligand>
        <name>Zn(2+)</name>
        <dbReference type="ChEBI" id="CHEBI:29105"/>
    </ligand>
</feature>
<feature type="binding site" evidence="12">
    <location>
        <position position="241"/>
    </location>
    <ligand>
        <name>Zn(2+)</name>
        <dbReference type="ChEBI" id="CHEBI:29105"/>
    </ligand>
</feature>
<dbReference type="Gene3D" id="3.30.1700.10">
    <property type="entry name" value="lpxc deacetylase, domain 2"/>
    <property type="match status" value="1"/>
</dbReference>
<evidence type="ECO:0000256" key="12">
    <source>
        <dbReference type="HAMAP-Rule" id="MF_00388"/>
    </source>
</evidence>
<dbReference type="HOGENOM" id="CLU_046528_1_0_4"/>
<evidence type="ECO:0000256" key="11">
    <source>
        <dbReference type="ARBA" id="ARBA00024535"/>
    </source>
</evidence>
<dbReference type="InterPro" id="IPR004463">
    <property type="entry name" value="UDP-acyl_GlcNac_deAcase"/>
</dbReference>
<dbReference type="GO" id="GO:0016020">
    <property type="term" value="C:membrane"/>
    <property type="evidence" value="ECO:0007669"/>
    <property type="project" value="GOC"/>
</dbReference>
<dbReference type="OrthoDB" id="9802746at2"/>
<dbReference type="AlphaFoldDB" id="A0A0D6EX36"/>
<evidence type="ECO:0000313" key="13">
    <source>
        <dbReference type="EMBL" id="CEZ20046.1"/>
    </source>
</evidence>
<dbReference type="GO" id="GO:0046872">
    <property type="term" value="F:metal ion binding"/>
    <property type="evidence" value="ECO:0007669"/>
    <property type="project" value="UniProtKB-KW"/>
</dbReference>
<dbReference type="PANTHER" id="PTHR33694">
    <property type="entry name" value="UDP-3-O-ACYL-N-ACETYLGLUCOSAMINE DEACETYLASE 1, MITOCHONDRIAL-RELATED"/>
    <property type="match status" value="1"/>
</dbReference>
<dbReference type="HAMAP" id="MF_00388">
    <property type="entry name" value="LpxC"/>
    <property type="match status" value="1"/>
</dbReference>
<sequence length="317" mass="35762">MIKQRTIQKSVQTSGVGLHNGEKVTMTLKPAEVDKGIVFRRVDQKKIYEVKVSPEAIKDTKMCSAIGQDTSRVATVEHLMSALSATGIDNIIIELNGSEVPIMDGSSIPFIYLLQKAKIKEQDAAKKFVLINDVIEVKDKDKWARFEPYDGFKVDFTIDFPHPVFDASTNKVALDFYDESYITEISRARTFGFMQEVEYLRSNGLARGGSLDNAIVLDEYKIINKDGLRYNDEFVRHKILDAVGDLYMLGYSIIGNFKAYKSGHELNNKLLLALLANKKCWRLTTLDIHDPKTSNLATRYTNSKNGILNQEMAGVYQ</sequence>
<dbReference type="NCBIfam" id="TIGR00325">
    <property type="entry name" value="lpxC"/>
    <property type="match status" value="1"/>
</dbReference>
<dbReference type="PANTHER" id="PTHR33694:SF1">
    <property type="entry name" value="UDP-3-O-ACYL-N-ACETYLGLUCOSAMINE DEACETYLASE 1, MITOCHONDRIAL-RELATED"/>
    <property type="match status" value="1"/>
</dbReference>
<dbReference type="GO" id="GO:0103117">
    <property type="term" value="F:UDP-3-O-acyl-N-acetylglucosamine deacetylase activity"/>
    <property type="evidence" value="ECO:0007669"/>
    <property type="project" value="UniProtKB-UniRule"/>
</dbReference>
<keyword evidence="8 12" id="KW-0378">Hydrolase</keyword>
<dbReference type="STRING" id="1581557.BN1208_1165"/>
<reference evidence="14" key="1">
    <citation type="submission" date="2014-12" db="EMBL/GenBank/DDBJ databases">
        <authorList>
            <person name="Salcher M.M."/>
        </authorList>
    </citation>
    <scope>NUCLEOTIDE SEQUENCE [LARGE SCALE GENOMIC DNA]</scope>
    <source>
        <strain evidence="14">MMS-10A-171</strain>
    </source>
</reference>
<comment type="pathway">
    <text evidence="3 12">Glycolipid biosynthesis; lipid IV(A) biosynthesis; lipid IV(A) from (3R)-3-hydroxytetradecanoyl-[acyl-carrier-protein] and UDP-N-acetyl-alpha-D-glucosamine: step 2/6.</text>
</comment>
<comment type="function">
    <text evidence="2 12">Catalyzes the hydrolysis of UDP-3-O-myristoyl-N-acetylglucosamine to form UDP-3-O-myristoylglucosamine and acetate, the committed step in lipid A biosynthesis.</text>
</comment>
<name>A0A0D6EX36_9PROT</name>
<protein>
    <recommendedName>
        <fullName evidence="4 12">UDP-3-O-acyl-N-acetylglucosamine deacetylase</fullName>
        <shortName evidence="12">UDP-3-O-acyl-GlcNAc deacetylase</shortName>
        <ecNumber evidence="4 12">3.5.1.108</ecNumber>
    </recommendedName>
    <alternativeName>
        <fullName evidence="12">UDP-3-O-[R-3-hydroxymyristoyl]-N-acetylglucosamine deacetylase</fullName>
    </alternativeName>
</protein>
<dbReference type="InterPro" id="IPR015870">
    <property type="entry name" value="UDP-acyl_N-AcGlcN_deAcase_N"/>
</dbReference>
<proteinExistence type="inferred from homology"/>
<evidence type="ECO:0000256" key="4">
    <source>
        <dbReference type="ARBA" id="ARBA00012745"/>
    </source>
</evidence>
<evidence type="ECO:0000313" key="14">
    <source>
        <dbReference type="Proteomes" id="UP000064007"/>
    </source>
</evidence>
<evidence type="ECO:0000256" key="6">
    <source>
        <dbReference type="ARBA" id="ARBA00022556"/>
    </source>
</evidence>
<dbReference type="Gene3D" id="3.30.230.20">
    <property type="entry name" value="lpxc deacetylase, domain 1"/>
    <property type="match status" value="1"/>
</dbReference>
<dbReference type="Proteomes" id="UP000064007">
    <property type="component" value="Chromosome 1"/>
</dbReference>
<keyword evidence="6 12" id="KW-0441">Lipid A biosynthesis</keyword>
<dbReference type="UniPathway" id="UPA00359">
    <property type="reaction ID" value="UER00478"/>
</dbReference>
<dbReference type="EMBL" id="LN827929">
    <property type="protein sequence ID" value="CEZ20046.1"/>
    <property type="molecule type" value="Genomic_DNA"/>
</dbReference>
<dbReference type="KEGG" id="mbat:BN1208_1165"/>
<keyword evidence="7 12" id="KW-0479">Metal-binding</keyword>
<evidence type="ECO:0000256" key="1">
    <source>
        <dbReference type="ARBA" id="ARBA00001947"/>
    </source>
</evidence>
<keyword evidence="14" id="KW-1185">Reference proteome</keyword>